<dbReference type="EMBL" id="HE575319">
    <property type="protein sequence ID" value="CCC90896.1"/>
    <property type="molecule type" value="Genomic_DNA"/>
</dbReference>
<reference evidence="1" key="1">
    <citation type="journal article" date="2012" name="Proc. Natl. Acad. Sci. U.S.A.">
        <title>Antigenic diversity is generated by distinct evolutionary mechanisms in African trypanosome species.</title>
        <authorList>
            <person name="Jackson A.P."/>
            <person name="Berry A."/>
            <person name="Aslett M."/>
            <person name="Allison H.C."/>
            <person name="Burton P."/>
            <person name="Vavrova-Anderson J."/>
            <person name="Brown R."/>
            <person name="Browne H."/>
            <person name="Corton N."/>
            <person name="Hauser H."/>
            <person name="Gamble J."/>
            <person name="Gilderthorp R."/>
            <person name="Marcello L."/>
            <person name="McQuillan J."/>
            <person name="Otto T.D."/>
            <person name="Quail M.A."/>
            <person name="Sanders M.J."/>
            <person name="van Tonder A."/>
            <person name="Ginger M.L."/>
            <person name="Field M.C."/>
            <person name="Barry J.D."/>
            <person name="Hertz-Fowler C."/>
            <person name="Berriman M."/>
        </authorList>
    </citation>
    <scope>NUCLEOTIDE SEQUENCE</scope>
    <source>
        <strain evidence="1">IL3000</strain>
    </source>
</reference>
<sequence length="99" mass="10809">MRQTIGIDVLNVKVRVIATIAILPPTEGAPSLKTSRSSYPNNANLPTNRIEPVTTRRRSMCCVAYHFAKMRTTRQCSTSNSEAGMATLTTNCCATGVYQ</sequence>
<accession>G0UND6</accession>
<name>G0UND6_TRYCI</name>
<gene>
    <name evidence="1" type="ORF">TCIL3000_6_1280</name>
</gene>
<organism evidence="1">
    <name type="scientific">Trypanosoma congolense (strain IL3000)</name>
    <dbReference type="NCBI Taxonomy" id="1068625"/>
    <lineage>
        <taxon>Eukaryota</taxon>
        <taxon>Discoba</taxon>
        <taxon>Euglenozoa</taxon>
        <taxon>Kinetoplastea</taxon>
        <taxon>Metakinetoplastina</taxon>
        <taxon>Trypanosomatida</taxon>
        <taxon>Trypanosomatidae</taxon>
        <taxon>Trypanosoma</taxon>
        <taxon>Nannomonas</taxon>
    </lineage>
</organism>
<proteinExistence type="predicted"/>
<evidence type="ECO:0000313" key="1">
    <source>
        <dbReference type="EMBL" id="CCC90896.1"/>
    </source>
</evidence>
<dbReference type="AlphaFoldDB" id="G0UND6"/>
<protein>
    <submittedName>
        <fullName evidence="1">Uncharacterized protein</fullName>
    </submittedName>
</protein>